<dbReference type="InterPro" id="IPR052336">
    <property type="entry name" value="MlaD_Phospholipid_Transporter"/>
</dbReference>
<evidence type="ECO:0000259" key="2">
    <source>
        <dbReference type="Pfam" id="PF02470"/>
    </source>
</evidence>
<evidence type="ECO:0000256" key="1">
    <source>
        <dbReference type="SAM" id="Phobius"/>
    </source>
</evidence>
<feature type="domain" description="Mce/MlaD" evidence="2">
    <location>
        <begin position="35"/>
        <end position="110"/>
    </location>
</feature>
<keyword evidence="4" id="KW-1185">Reference proteome</keyword>
<evidence type="ECO:0000313" key="4">
    <source>
        <dbReference type="Proteomes" id="UP000295008"/>
    </source>
</evidence>
<dbReference type="InterPro" id="IPR003399">
    <property type="entry name" value="Mce/MlaD"/>
</dbReference>
<organism evidence="3 4">
    <name type="scientific">Hydrogenispora ethanolica</name>
    <dbReference type="NCBI Taxonomy" id="1082276"/>
    <lineage>
        <taxon>Bacteria</taxon>
        <taxon>Bacillati</taxon>
        <taxon>Bacillota</taxon>
        <taxon>Hydrogenispora</taxon>
    </lineage>
</organism>
<evidence type="ECO:0000313" key="3">
    <source>
        <dbReference type="EMBL" id="TCL71620.1"/>
    </source>
</evidence>
<keyword evidence="1" id="KW-0812">Transmembrane</keyword>
<keyword evidence="1" id="KW-1133">Transmembrane helix</keyword>
<sequence length="480" mass="53486">MTLNSETKVGIFTLVALLGMVSLFMWLSGSQFLERGYRLEAVFDRIEGLRPGAPVKYNGVDVGRISEVYFDDLKIIVAMRIQSEFKIPHRSKALIASSSVVGDKYLELMPLERGEKPLPGDRIIGKTPMSMEQIYVAAYEAITSLREIADSIKTLTGDPEVTQSIRNSLQNMERISKTLDKFSGQFQTIDLAGFFRRLDHIAAISERLAQNNEGQLDEIVRNINQSSAQLLQASLTANQFLQKADASGELGTNLKKTLANAERVTENLEQFSALLSSKDQDIEQLMTDAGQAMSAINQAAQSINNAVQKLTAGDDSTLAEIQQTVGTASQAAKRVNDYVKRLQQIRFANSLGVGSHRQDGALFSYRLDSSFDEKNGLRLQIDDIGEKNQATMQWMFTNPGYTSRVGLYQNKFGVGIDYPATSKWTVGVDLWDTHAAKLGISSSFQLPKNWSMSLEASTELDSKSDPSQEESWRWMLWRKF</sequence>
<name>A0A4R1RZE3_HYDET</name>
<keyword evidence="1" id="KW-0472">Membrane</keyword>
<comment type="caution">
    <text evidence="3">The sequence shown here is derived from an EMBL/GenBank/DDBJ whole genome shotgun (WGS) entry which is preliminary data.</text>
</comment>
<dbReference type="EMBL" id="SLUN01000007">
    <property type="protein sequence ID" value="TCL71620.1"/>
    <property type="molecule type" value="Genomic_DNA"/>
</dbReference>
<dbReference type="Pfam" id="PF02470">
    <property type="entry name" value="MlaD"/>
    <property type="match status" value="1"/>
</dbReference>
<dbReference type="PANTHER" id="PTHR33371:SF4">
    <property type="entry name" value="INTERMEMBRANE PHOSPHOLIPID TRANSPORT SYSTEM BINDING PROTEIN MLAD"/>
    <property type="match status" value="1"/>
</dbReference>
<dbReference type="PANTHER" id="PTHR33371">
    <property type="entry name" value="INTERMEMBRANE PHOSPHOLIPID TRANSPORT SYSTEM BINDING PROTEIN MLAD-RELATED"/>
    <property type="match status" value="1"/>
</dbReference>
<protein>
    <submittedName>
        <fullName evidence="3">Virulence factor Mce-like protein</fullName>
    </submittedName>
</protein>
<feature type="transmembrane region" description="Helical" evidence="1">
    <location>
        <begin position="9"/>
        <end position="27"/>
    </location>
</feature>
<gene>
    <name evidence="3" type="ORF">EDC14_100783</name>
</gene>
<accession>A0A4R1RZE3</accession>
<proteinExistence type="predicted"/>
<reference evidence="3 4" key="1">
    <citation type="submission" date="2019-03" db="EMBL/GenBank/DDBJ databases">
        <title>Genomic Encyclopedia of Type Strains, Phase IV (KMG-IV): sequencing the most valuable type-strain genomes for metagenomic binning, comparative biology and taxonomic classification.</title>
        <authorList>
            <person name="Goeker M."/>
        </authorList>
    </citation>
    <scope>NUCLEOTIDE SEQUENCE [LARGE SCALE GENOMIC DNA]</scope>
    <source>
        <strain evidence="3 4">LX-B</strain>
    </source>
</reference>
<dbReference type="AlphaFoldDB" id="A0A4R1RZE3"/>
<dbReference type="Proteomes" id="UP000295008">
    <property type="component" value="Unassembled WGS sequence"/>
</dbReference>